<dbReference type="InterPro" id="IPR000719">
    <property type="entry name" value="Prot_kinase_dom"/>
</dbReference>
<feature type="region of interest" description="Disordered" evidence="8">
    <location>
        <begin position="1009"/>
        <end position="1087"/>
    </location>
</feature>
<evidence type="ECO:0000256" key="1">
    <source>
        <dbReference type="ARBA" id="ARBA00006529"/>
    </source>
</evidence>
<feature type="binding site" evidence="7">
    <location>
        <position position="340"/>
    </location>
    <ligand>
        <name>ATP</name>
        <dbReference type="ChEBI" id="CHEBI:30616"/>
    </ligand>
</feature>
<proteinExistence type="inferred from homology"/>
<dbReference type="PANTHER" id="PTHR48016:SF32">
    <property type="entry name" value="MITOGEN-ACTIVATED PROTEIN KINASE KINASE KINASE 4"/>
    <property type="match status" value="1"/>
</dbReference>
<keyword evidence="2 10" id="KW-0723">Serine/threonine-protein kinase</keyword>
<dbReference type="InterPro" id="IPR050538">
    <property type="entry name" value="MAP_kinase_kinase_kinase"/>
</dbReference>
<accession>G0UYG9</accession>
<evidence type="ECO:0000256" key="7">
    <source>
        <dbReference type="PROSITE-ProRule" id="PRU10141"/>
    </source>
</evidence>
<feature type="region of interest" description="Disordered" evidence="8">
    <location>
        <begin position="1"/>
        <end position="109"/>
    </location>
</feature>
<keyword evidence="3" id="KW-0808">Transferase</keyword>
<dbReference type="GO" id="GO:0005524">
    <property type="term" value="F:ATP binding"/>
    <property type="evidence" value="ECO:0007669"/>
    <property type="project" value="UniProtKB-UniRule"/>
</dbReference>
<dbReference type="AlphaFoldDB" id="G0UYG9"/>
<keyword evidence="5 10" id="KW-0418">Kinase</keyword>
<evidence type="ECO:0000313" key="10">
    <source>
        <dbReference type="EMBL" id="CCC94436.1"/>
    </source>
</evidence>
<evidence type="ECO:0000256" key="2">
    <source>
        <dbReference type="ARBA" id="ARBA00022527"/>
    </source>
</evidence>
<feature type="compositionally biased region" description="Polar residues" evidence="8">
    <location>
        <begin position="1070"/>
        <end position="1087"/>
    </location>
</feature>
<feature type="domain" description="Protein kinase" evidence="9">
    <location>
        <begin position="311"/>
        <end position="575"/>
    </location>
</feature>
<protein>
    <submittedName>
        <fullName evidence="10">Putative serine/threonine protein kinase</fullName>
    </submittedName>
</protein>
<dbReference type="PROSITE" id="PS50011">
    <property type="entry name" value="PROTEIN_KINASE_DOM"/>
    <property type="match status" value="1"/>
</dbReference>
<gene>
    <name evidence="10" type="ORF">TCIL3000_10_12170</name>
</gene>
<name>G0UYG9_TRYCI</name>
<comment type="similarity">
    <text evidence="1">Belongs to the protein kinase superfamily. STE Ser/Thr protein kinase family. MAP kinase kinase kinase subfamily.</text>
</comment>
<evidence type="ECO:0000256" key="5">
    <source>
        <dbReference type="ARBA" id="ARBA00022777"/>
    </source>
</evidence>
<dbReference type="InterPro" id="IPR011009">
    <property type="entry name" value="Kinase-like_dom_sf"/>
</dbReference>
<dbReference type="SUPFAM" id="SSF56112">
    <property type="entry name" value="Protein kinase-like (PK-like)"/>
    <property type="match status" value="1"/>
</dbReference>
<evidence type="ECO:0000256" key="4">
    <source>
        <dbReference type="ARBA" id="ARBA00022741"/>
    </source>
</evidence>
<dbReference type="FunFam" id="1.10.510.10:FF:001164">
    <property type="entry name" value="Protein kinase, putative"/>
    <property type="match status" value="1"/>
</dbReference>
<feature type="compositionally biased region" description="Acidic residues" evidence="8">
    <location>
        <begin position="22"/>
        <end position="34"/>
    </location>
</feature>
<dbReference type="PROSITE" id="PS00108">
    <property type="entry name" value="PROTEIN_KINASE_ST"/>
    <property type="match status" value="1"/>
</dbReference>
<evidence type="ECO:0000256" key="8">
    <source>
        <dbReference type="SAM" id="MobiDB-lite"/>
    </source>
</evidence>
<dbReference type="PANTHER" id="PTHR48016">
    <property type="entry name" value="MAP KINASE KINASE KINASE SSK2-RELATED-RELATED"/>
    <property type="match status" value="1"/>
</dbReference>
<feature type="compositionally biased region" description="Polar residues" evidence="8">
    <location>
        <begin position="1013"/>
        <end position="1039"/>
    </location>
</feature>
<evidence type="ECO:0000259" key="9">
    <source>
        <dbReference type="PROSITE" id="PS50011"/>
    </source>
</evidence>
<dbReference type="PROSITE" id="PS00107">
    <property type="entry name" value="PROTEIN_KINASE_ATP"/>
    <property type="match status" value="1"/>
</dbReference>
<dbReference type="GO" id="GO:0035556">
    <property type="term" value="P:intracellular signal transduction"/>
    <property type="evidence" value="ECO:0007669"/>
    <property type="project" value="UniProtKB-ARBA"/>
</dbReference>
<reference evidence="10" key="1">
    <citation type="journal article" date="2012" name="Proc. Natl. Acad. Sci. U.S.A.">
        <title>Antigenic diversity is generated by distinct evolutionary mechanisms in African trypanosome species.</title>
        <authorList>
            <person name="Jackson A.P."/>
            <person name="Berry A."/>
            <person name="Aslett M."/>
            <person name="Allison H.C."/>
            <person name="Burton P."/>
            <person name="Vavrova-Anderson J."/>
            <person name="Brown R."/>
            <person name="Browne H."/>
            <person name="Corton N."/>
            <person name="Hauser H."/>
            <person name="Gamble J."/>
            <person name="Gilderthorp R."/>
            <person name="Marcello L."/>
            <person name="McQuillan J."/>
            <person name="Otto T.D."/>
            <person name="Quail M.A."/>
            <person name="Sanders M.J."/>
            <person name="van Tonder A."/>
            <person name="Ginger M.L."/>
            <person name="Field M.C."/>
            <person name="Barry J.D."/>
            <person name="Hertz-Fowler C."/>
            <person name="Berriman M."/>
        </authorList>
    </citation>
    <scope>NUCLEOTIDE SEQUENCE</scope>
    <source>
        <strain evidence="10">IL3000</strain>
    </source>
</reference>
<evidence type="ECO:0000256" key="3">
    <source>
        <dbReference type="ARBA" id="ARBA00022679"/>
    </source>
</evidence>
<keyword evidence="6 7" id="KW-0067">ATP-binding</keyword>
<organism evidence="10">
    <name type="scientific">Trypanosoma congolense (strain IL3000)</name>
    <dbReference type="NCBI Taxonomy" id="1068625"/>
    <lineage>
        <taxon>Eukaryota</taxon>
        <taxon>Discoba</taxon>
        <taxon>Euglenozoa</taxon>
        <taxon>Kinetoplastea</taxon>
        <taxon>Metakinetoplastina</taxon>
        <taxon>Trypanosomatida</taxon>
        <taxon>Trypanosomatidae</taxon>
        <taxon>Trypanosoma</taxon>
        <taxon>Nannomonas</taxon>
    </lineage>
</organism>
<dbReference type="CDD" id="cd06606">
    <property type="entry name" value="STKc_MAPKKK"/>
    <property type="match status" value="1"/>
</dbReference>
<feature type="compositionally biased region" description="Low complexity" evidence="8">
    <location>
        <begin position="35"/>
        <end position="46"/>
    </location>
</feature>
<dbReference type="Pfam" id="PF00069">
    <property type="entry name" value="Pkinase"/>
    <property type="match status" value="1"/>
</dbReference>
<evidence type="ECO:0000256" key="6">
    <source>
        <dbReference type="ARBA" id="ARBA00022840"/>
    </source>
</evidence>
<dbReference type="VEuPathDB" id="TriTrypDB:TcIL3000_10_12170"/>
<dbReference type="Gene3D" id="1.10.510.10">
    <property type="entry name" value="Transferase(Phosphotransferase) domain 1"/>
    <property type="match status" value="1"/>
</dbReference>
<dbReference type="GO" id="GO:0004674">
    <property type="term" value="F:protein serine/threonine kinase activity"/>
    <property type="evidence" value="ECO:0007669"/>
    <property type="project" value="UniProtKB-KW"/>
</dbReference>
<dbReference type="InterPro" id="IPR008271">
    <property type="entry name" value="Ser/Thr_kinase_AS"/>
</dbReference>
<feature type="region of interest" description="Disordered" evidence="8">
    <location>
        <begin position="875"/>
        <end position="912"/>
    </location>
</feature>
<sequence>MEDLHSSPPRHRSPDESGADGQPDEGDDYDDEYYDNSSTLNSSTSTAGPPGPARTGRYNRINVDLSMTNSRSPTNSPPRRYRRSSTAKRTGSYRVDLSEKRHVHSKGRSLSNASTVASLLGSVPEWTHSFCVFSPGRVAAPPRKPFVFGQKTLFGGNQLSLSSGRPLSIVDASPDPRASSPRLGSHHPPFSFSPSRCVGVNGMPLTTESCRNSTNHHQIAGQISSPSASPSPLPGAQRCGLHSALVSCGTSPRSAGRCAMGGPPWSASKCGVSPGSTSQKELPDLIRSLASYLALTGTQIISGNTSHSVDIHKGPLIGVGGFAKVYAGVDCVTGDLVAIKEVNMAEVNDQERFRTISKEFGVLKSLRHPNIVSYRFFEHSVSQKVCRIVMELHTGGSTLSLLSRFGPLCEAILRRFSRNLLEAIAFIHQKGFLHRDIKPANILVSHDGVIKLCDFGCCKRINELNKSTNCVIGTPLYMAPEFIKGELTHKSDIWSMGCSLFELATGKLPWYHTGLRDHLPLMFYITTTSESPLVIPPQDEGFAFSPEFINFMEQCFIRDVSKRAEAVELLNHPWITGRKNSLFDIPGGNPRTAHTHCCSPPHNLVEEEQLCQYGLEDVAALISIEMCNMWMSSSARVASTSSLRASQHTELQNRSDDNMMAYGVERRATEFQAALTNSRSESPAASCFSGFGGASTCPTLCLDTALQDNFNYTVPQGSSAGQFIFPQNISFSTLLTSPQYLRITEDGNLEFATAADEDQVEIGAYLDESLTTNTACPRMASTYGGHSVTLVVNSPHIPPPTSTSNYENISVSLASTARSSTYRNSRFAPLVRNHSMSLLSTSSLGSRVVSPSRYPQQGINISPVASQSLQPLGVVTPLSPKPAAPSVAPSSEDLTREGPHQPTSPPTTSRLLDNIKRDKSGRLCMTFSVPTGGFGQRVNIPLLVNPEDVQYKVIERSPSFVVIFSDDVKSQITAKMNEISSSVAVTFSNCQNEDATKSSHHQGMFFSIDSKRSSAPNGSTSRTILNSPNSLSFGPQSRKSPPPQTGGRATGGDTQRTSRTRNGSSSSVSCASPTHSSSNGRQTPPHV</sequence>
<keyword evidence="4 7" id="KW-0547">Nucleotide-binding</keyword>
<dbReference type="EMBL" id="HE575323">
    <property type="protein sequence ID" value="CCC94436.1"/>
    <property type="molecule type" value="Genomic_DNA"/>
</dbReference>
<dbReference type="InterPro" id="IPR017441">
    <property type="entry name" value="Protein_kinase_ATP_BS"/>
</dbReference>
<dbReference type="SMART" id="SM00220">
    <property type="entry name" value="S_TKc"/>
    <property type="match status" value="1"/>
</dbReference>
<feature type="compositionally biased region" description="Polar residues" evidence="8">
    <location>
        <begin position="65"/>
        <end position="74"/>
    </location>
</feature>
<feature type="compositionally biased region" description="Low complexity" evidence="8">
    <location>
        <begin position="1054"/>
        <end position="1069"/>
    </location>
</feature>